<accession>A0A017TAH0</accession>
<dbReference type="InterPro" id="IPR027623">
    <property type="entry name" value="AmmeMemoSam_A"/>
</dbReference>
<dbReference type="PANTHER" id="PTHR13016">
    <property type="entry name" value="AMMECR1 HOMOLOG"/>
    <property type="match status" value="1"/>
</dbReference>
<protein>
    <recommendedName>
        <fullName evidence="1">AMMECR1 domain-containing protein</fullName>
    </recommendedName>
</protein>
<sequence length="192" mass="21559">MELARSAIATGLGIPDVEEPRPDPERDGWLLEPAATFVTLHRNGELHGCIGSIEPRRRLFDDVRQNASSAAFIDPRATRLDAGDLDELEIEVSLLGPLERITFTSEEDALTQLRPGVDGVVFEAVGRRATYLPTVWNSLPDRRDFLCSLKMKAGLPPSYWSPEVSLYRYALQKWSDEDLDRPRRRAAASPWS</sequence>
<evidence type="ECO:0000313" key="2">
    <source>
        <dbReference type="EMBL" id="EYF06283.1"/>
    </source>
</evidence>
<feature type="domain" description="AMMECR1" evidence="1">
    <location>
        <begin position="1"/>
        <end position="185"/>
    </location>
</feature>
<dbReference type="Gene3D" id="3.30.700.20">
    <property type="entry name" value="Hypothetical protein ph0010, domain 1"/>
    <property type="match status" value="1"/>
</dbReference>
<dbReference type="InterPro" id="IPR036071">
    <property type="entry name" value="AMMECR1_dom_sf"/>
</dbReference>
<proteinExistence type="predicted"/>
<dbReference type="InterPro" id="IPR002733">
    <property type="entry name" value="AMMECR1_domain"/>
</dbReference>
<dbReference type="AlphaFoldDB" id="A0A017TAH0"/>
<dbReference type="InterPro" id="IPR023473">
    <property type="entry name" value="AMMECR1"/>
</dbReference>
<evidence type="ECO:0000259" key="1">
    <source>
        <dbReference type="PROSITE" id="PS51112"/>
    </source>
</evidence>
<dbReference type="Gene3D" id="3.30.1490.150">
    <property type="entry name" value="Hypothetical protein ph0010, domain 2"/>
    <property type="match status" value="1"/>
</dbReference>
<keyword evidence="3" id="KW-1185">Reference proteome</keyword>
<dbReference type="PROSITE" id="PS51112">
    <property type="entry name" value="AMMECR1"/>
    <property type="match status" value="1"/>
</dbReference>
<dbReference type="EMBL" id="ASRX01000017">
    <property type="protein sequence ID" value="EYF06283.1"/>
    <property type="molecule type" value="Genomic_DNA"/>
</dbReference>
<dbReference type="SUPFAM" id="SSF143447">
    <property type="entry name" value="AMMECR1-like"/>
    <property type="match status" value="1"/>
</dbReference>
<dbReference type="Pfam" id="PF01871">
    <property type="entry name" value="AMMECR1"/>
    <property type="match status" value="1"/>
</dbReference>
<gene>
    <name evidence="2" type="ORF">CAP_2161</name>
</gene>
<dbReference type="InterPro" id="IPR027485">
    <property type="entry name" value="AMMECR1_N"/>
</dbReference>
<dbReference type="eggNOG" id="COG2078">
    <property type="taxonomic scope" value="Bacteria"/>
</dbReference>
<reference evidence="2 3" key="1">
    <citation type="submission" date="2013-05" db="EMBL/GenBank/DDBJ databases">
        <title>Genome assembly of Chondromyces apiculatus DSM 436.</title>
        <authorList>
            <person name="Sharma G."/>
            <person name="Khatri I."/>
            <person name="Kaur C."/>
            <person name="Mayilraj S."/>
            <person name="Subramanian S."/>
        </authorList>
    </citation>
    <scope>NUCLEOTIDE SEQUENCE [LARGE SCALE GENOMIC DNA]</scope>
    <source>
        <strain evidence="2 3">DSM 436</strain>
    </source>
</reference>
<organism evidence="2 3">
    <name type="scientific">Chondromyces apiculatus DSM 436</name>
    <dbReference type="NCBI Taxonomy" id="1192034"/>
    <lineage>
        <taxon>Bacteria</taxon>
        <taxon>Pseudomonadati</taxon>
        <taxon>Myxococcota</taxon>
        <taxon>Polyangia</taxon>
        <taxon>Polyangiales</taxon>
        <taxon>Polyangiaceae</taxon>
        <taxon>Chondromyces</taxon>
    </lineage>
</organism>
<evidence type="ECO:0000313" key="3">
    <source>
        <dbReference type="Proteomes" id="UP000019678"/>
    </source>
</evidence>
<name>A0A017TAH0_9BACT</name>
<dbReference type="NCBIfam" id="TIGR04335">
    <property type="entry name" value="AmmeMemoSam_A"/>
    <property type="match status" value="1"/>
</dbReference>
<comment type="caution">
    <text evidence="2">The sequence shown here is derived from an EMBL/GenBank/DDBJ whole genome shotgun (WGS) entry which is preliminary data.</text>
</comment>
<dbReference type="RefSeq" id="WP_052374994.1">
    <property type="nucleotide sequence ID" value="NZ_ASRX01000017.1"/>
</dbReference>
<dbReference type="Proteomes" id="UP000019678">
    <property type="component" value="Unassembled WGS sequence"/>
</dbReference>
<dbReference type="STRING" id="1192034.CAP_2161"/>
<dbReference type="PANTHER" id="PTHR13016:SF0">
    <property type="entry name" value="AMME SYNDROME CANDIDATE GENE 1 PROTEIN"/>
    <property type="match status" value="1"/>
</dbReference>